<dbReference type="AlphaFoldDB" id="A0AAC9ZCG6"/>
<dbReference type="Pfam" id="PF00534">
    <property type="entry name" value="Glycos_transf_1"/>
    <property type="match status" value="1"/>
</dbReference>
<geneLocation type="plasmid" evidence="4">
    <name>pp63_e</name>
</geneLocation>
<feature type="region of interest" description="Disordered" evidence="1">
    <location>
        <begin position="531"/>
        <end position="558"/>
    </location>
</feature>
<evidence type="ECO:0000259" key="2">
    <source>
        <dbReference type="Pfam" id="PF00534"/>
    </source>
</evidence>
<dbReference type="CDD" id="cd03801">
    <property type="entry name" value="GT4_PimA-like"/>
    <property type="match status" value="1"/>
</dbReference>
<dbReference type="PANTHER" id="PTHR12526:SF630">
    <property type="entry name" value="GLYCOSYLTRANSFERASE"/>
    <property type="match status" value="1"/>
</dbReference>
<dbReference type="SUPFAM" id="SSF53756">
    <property type="entry name" value="UDP-Glycosyltransferase/glycogen phosphorylase"/>
    <property type="match status" value="1"/>
</dbReference>
<dbReference type="Gene3D" id="3.40.50.2000">
    <property type="entry name" value="Glycogen Phosphorylase B"/>
    <property type="match status" value="2"/>
</dbReference>
<evidence type="ECO:0000313" key="4">
    <source>
        <dbReference type="Proteomes" id="UP000217545"/>
    </source>
</evidence>
<dbReference type="InterPro" id="IPR001296">
    <property type="entry name" value="Glyco_trans_1"/>
</dbReference>
<protein>
    <submittedName>
        <fullName evidence="3">Glycosyltransferase</fullName>
    </submittedName>
</protein>
<gene>
    <name evidence="3" type="ORF">PhaeoP63_04215</name>
</gene>
<name>A0AAC9ZCG6_9RHOB</name>
<evidence type="ECO:0000313" key="3">
    <source>
        <dbReference type="EMBL" id="ATF08246.1"/>
    </source>
</evidence>
<dbReference type="EMBL" id="CP010789">
    <property type="protein sequence ID" value="ATF08246.1"/>
    <property type="molecule type" value="Genomic_DNA"/>
</dbReference>
<organism evidence="3 4">
    <name type="scientific">Phaeobacter gallaeciensis</name>
    <dbReference type="NCBI Taxonomy" id="60890"/>
    <lineage>
        <taxon>Bacteria</taxon>
        <taxon>Pseudomonadati</taxon>
        <taxon>Pseudomonadota</taxon>
        <taxon>Alphaproteobacteria</taxon>
        <taxon>Rhodobacterales</taxon>
        <taxon>Roseobacteraceae</taxon>
        <taxon>Phaeobacter</taxon>
    </lineage>
</organism>
<keyword evidence="3" id="KW-0614">Plasmid</keyword>
<dbReference type="GO" id="GO:0016757">
    <property type="term" value="F:glycosyltransferase activity"/>
    <property type="evidence" value="ECO:0007669"/>
    <property type="project" value="InterPro"/>
</dbReference>
<sequence>MSQDREYIDQEIAQIRFIYETLYPETPVETHMWWEKAKLPTPAVQPQDMSYGAEMMALTYIGNLRTGPQETPALPGKRVFVTIPSPRQVAVRESAGGVPWHKRPRKYRAIHALSPILAEQMKYQIEARRWRKLPARHKFSRLACSRGIFETQKMAPEGRHGGKDPAILIGLHWLDVGGAESLGIDSIQWALDAGLRVFVMVGQEGPERLLAKLPDDPRLQLIRTDRYLPRSQTSGFVSQLIAQENIILTHNHHCVPLYDALPTIKLRHPHVVNLDSTHIVEYADGGYPRISGVWSNFIDHHHVISGDLERFYKERFRVYGSKLVLGRLLDDSRRGAEVAPVRIKAGQKRCRVAFVGRMVHQKRPVVALSIIRRLRAWGKRNGVEFRFDMVGEGPYRGAVEHLLTRYRLTDVVHLHAAGTDVPALLGESDILLVPSSNEGLALVCYEAIEAGCVPICSNVGAQAEICPPETLVAWSPLQAVRDSVTVVQRLLREEGFAEGVETGQRARMQALQDEPSAREVLDRLYRDALAAAQAGPESQSETPQPAAAKRKTKGKAPA</sequence>
<evidence type="ECO:0000256" key="1">
    <source>
        <dbReference type="SAM" id="MobiDB-lite"/>
    </source>
</evidence>
<proteinExistence type="predicted"/>
<feature type="compositionally biased region" description="Basic residues" evidence="1">
    <location>
        <begin position="548"/>
        <end position="558"/>
    </location>
</feature>
<dbReference type="RefSeq" id="WP_096753143.1">
    <property type="nucleotide sequence ID" value="NZ_CP010789.1"/>
</dbReference>
<dbReference type="PANTHER" id="PTHR12526">
    <property type="entry name" value="GLYCOSYLTRANSFERASE"/>
    <property type="match status" value="1"/>
</dbReference>
<feature type="domain" description="Glycosyl transferase family 1" evidence="2">
    <location>
        <begin position="348"/>
        <end position="465"/>
    </location>
</feature>
<accession>A0AAC9ZCG6</accession>
<reference evidence="3 4" key="1">
    <citation type="journal article" date="2017" name="Front. Microbiol.">
        <title>Phaeobacter piscinae sp. nov., a species of the Roseobacter group and potential aquaculture probiont.</title>
        <authorList>
            <person name="Sonnenschein E.C."/>
            <person name="Phippen C.B.W."/>
            <person name="Nielsen K.F."/>
            <person name="Mateiu R.V."/>
            <person name="Melchiorsen J."/>
            <person name="Gram L."/>
            <person name="Overmann J."/>
            <person name="Freese H.M."/>
        </authorList>
    </citation>
    <scope>NUCLEOTIDE SEQUENCE [LARGE SCALE GENOMIC DNA]</scope>
    <source>
        <strain evidence="3 4">P63</strain>
    </source>
</reference>
<dbReference type="Proteomes" id="UP000217545">
    <property type="component" value="Plasmid pP63_e"/>
</dbReference>